<dbReference type="OrthoDB" id="9795789at2"/>
<protein>
    <submittedName>
        <fullName evidence="1">Uncharacterized protein</fullName>
    </submittedName>
</protein>
<accession>A0A4R5K973</accession>
<evidence type="ECO:0000313" key="2">
    <source>
        <dbReference type="Proteomes" id="UP000295511"/>
    </source>
</evidence>
<gene>
    <name evidence="1" type="ORF">E1809_20595</name>
</gene>
<sequence>MKRGITIGSTKRTALDAADYVVISSFPFEDPDQSTRLQESIRSPELRLVVDPNPRSGLLVDADLLAADFDRLAGDCLLARISDEDAQVPGGRDLETLSMDVHSADEVKQSPAAFDDDQVRGDAWRSVRAITGRAAGFPRSRAR</sequence>
<dbReference type="Proteomes" id="UP000295511">
    <property type="component" value="Unassembled WGS sequence"/>
</dbReference>
<dbReference type="RefSeq" id="WP_133206116.1">
    <property type="nucleotide sequence ID" value="NZ_SMRU01000029.1"/>
</dbReference>
<organism evidence="1 2">
    <name type="scientific">Arthrobacter terricola</name>
    <dbReference type="NCBI Taxonomy" id="2547396"/>
    <lineage>
        <taxon>Bacteria</taxon>
        <taxon>Bacillati</taxon>
        <taxon>Actinomycetota</taxon>
        <taxon>Actinomycetes</taxon>
        <taxon>Micrococcales</taxon>
        <taxon>Micrococcaceae</taxon>
        <taxon>Arthrobacter</taxon>
    </lineage>
</organism>
<proteinExistence type="predicted"/>
<comment type="caution">
    <text evidence="1">The sequence shown here is derived from an EMBL/GenBank/DDBJ whole genome shotgun (WGS) entry which is preliminary data.</text>
</comment>
<name>A0A4R5K973_9MICC</name>
<dbReference type="AlphaFoldDB" id="A0A4R5K973"/>
<keyword evidence="2" id="KW-1185">Reference proteome</keyword>
<reference evidence="1 2" key="1">
    <citation type="submission" date="2019-03" db="EMBL/GenBank/DDBJ databases">
        <title>Whole genome sequence of Arthrobacter sp JH1-1.</title>
        <authorList>
            <person name="Trinh H.N."/>
        </authorList>
    </citation>
    <scope>NUCLEOTIDE SEQUENCE [LARGE SCALE GENOMIC DNA]</scope>
    <source>
        <strain evidence="1 2">JH1-1</strain>
    </source>
</reference>
<dbReference type="EMBL" id="SMRU01000029">
    <property type="protein sequence ID" value="TDF91529.1"/>
    <property type="molecule type" value="Genomic_DNA"/>
</dbReference>
<evidence type="ECO:0000313" key="1">
    <source>
        <dbReference type="EMBL" id="TDF91529.1"/>
    </source>
</evidence>